<dbReference type="Proteomes" id="UP000461948">
    <property type="component" value="Unassembled WGS sequence"/>
</dbReference>
<dbReference type="EMBL" id="WKLC01000397">
    <property type="protein sequence ID" value="MSE15596.1"/>
    <property type="molecule type" value="Genomic_DNA"/>
</dbReference>
<sequence length="52" mass="5826">MPTIIMDSCNYTRLGLSDYMSSKGVKKKNISSVSDIEQLQQKCEQLNPGVVF</sequence>
<proteinExistence type="predicted"/>
<gene>
    <name evidence="1" type="ORF">GKC49_10820</name>
</gene>
<reference evidence="1 2" key="1">
    <citation type="submission" date="2019-11" db="EMBL/GenBank/DDBJ databases">
        <title>Draft Genome Sequence of Plant Growth-Promoting Rhizosphere-Associated Bacteria.</title>
        <authorList>
            <person name="Vasilyev I.Y."/>
            <person name="Radchenko V."/>
            <person name="Ilnitskaya E.V."/>
        </authorList>
    </citation>
    <scope>NUCLEOTIDE SEQUENCE [LARGE SCALE GENOMIC DNA]</scope>
    <source>
        <strain evidence="1 2">VRA_MhP_f</strain>
    </source>
</reference>
<comment type="caution">
    <text evidence="1">The sequence shown here is derived from an EMBL/GenBank/DDBJ whole genome shotgun (WGS) entry which is preliminary data.</text>
</comment>
<feature type="non-terminal residue" evidence="1">
    <location>
        <position position="52"/>
    </location>
</feature>
<name>A0A7X2MM00_ENTAG</name>
<dbReference type="AlphaFoldDB" id="A0A7X2MM00"/>
<evidence type="ECO:0000313" key="1">
    <source>
        <dbReference type="EMBL" id="MSE15596.1"/>
    </source>
</evidence>
<protein>
    <submittedName>
        <fullName evidence="1">Transcriptional regulator RcsA</fullName>
    </submittedName>
</protein>
<organism evidence="1 2">
    <name type="scientific">Enterobacter agglomerans</name>
    <name type="common">Erwinia herbicola</name>
    <name type="synonym">Pantoea agglomerans</name>
    <dbReference type="NCBI Taxonomy" id="549"/>
    <lineage>
        <taxon>Bacteria</taxon>
        <taxon>Pseudomonadati</taxon>
        <taxon>Pseudomonadota</taxon>
        <taxon>Gammaproteobacteria</taxon>
        <taxon>Enterobacterales</taxon>
        <taxon>Erwiniaceae</taxon>
        <taxon>Pantoea</taxon>
        <taxon>Pantoea agglomerans group</taxon>
    </lineage>
</organism>
<evidence type="ECO:0000313" key="2">
    <source>
        <dbReference type="Proteomes" id="UP000461948"/>
    </source>
</evidence>
<accession>A0A7X2MM00</accession>